<comment type="caution">
    <text evidence="2">The sequence shown here is derived from an EMBL/GenBank/DDBJ whole genome shotgun (WGS) entry which is preliminary data.</text>
</comment>
<accession>A0AA38TS40</accession>
<dbReference type="Proteomes" id="UP001172457">
    <property type="component" value="Chromosome 3"/>
</dbReference>
<reference evidence="2" key="1">
    <citation type="submission" date="2023-03" db="EMBL/GenBank/DDBJ databases">
        <title>Chromosome-scale reference genome and RAD-based genetic map of yellow starthistle (Centaurea solstitialis) reveal putative structural variation and QTLs associated with invader traits.</title>
        <authorList>
            <person name="Reatini B."/>
            <person name="Cang F.A."/>
            <person name="Jiang Q."/>
            <person name="Mckibben M.T.W."/>
            <person name="Barker M.S."/>
            <person name="Rieseberg L.H."/>
            <person name="Dlugosch K.M."/>
        </authorList>
    </citation>
    <scope>NUCLEOTIDE SEQUENCE</scope>
    <source>
        <strain evidence="2">CAN-66</strain>
        <tissue evidence="2">Leaf</tissue>
    </source>
</reference>
<keyword evidence="3" id="KW-1185">Reference proteome</keyword>
<dbReference type="AlphaFoldDB" id="A0AA38TS40"/>
<evidence type="ECO:0000313" key="2">
    <source>
        <dbReference type="EMBL" id="KAJ9556617.1"/>
    </source>
</evidence>
<dbReference type="EMBL" id="JARYMX010000003">
    <property type="protein sequence ID" value="KAJ9556617.1"/>
    <property type="molecule type" value="Genomic_DNA"/>
</dbReference>
<proteinExistence type="predicted"/>
<name>A0AA38TS40_9ASTR</name>
<dbReference type="Pfam" id="PF07727">
    <property type="entry name" value="RVT_2"/>
    <property type="match status" value="1"/>
</dbReference>
<gene>
    <name evidence="2" type="ORF">OSB04_011231</name>
</gene>
<evidence type="ECO:0000313" key="3">
    <source>
        <dbReference type="Proteomes" id="UP001172457"/>
    </source>
</evidence>
<dbReference type="InterPro" id="IPR013103">
    <property type="entry name" value="RVT_2"/>
</dbReference>
<evidence type="ECO:0000259" key="1">
    <source>
        <dbReference type="Pfam" id="PF07727"/>
    </source>
</evidence>
<feature type="domain" description="Reverse transcriptase Ty1/copia-type" evidence="1">
    <location>
        <begin position="39"/>
        <end position="100"/>
    </location>
</feature>
<organism evidence="2 3">
    <name type="scientific">Centaurea solstitialis</name>
    <name type="common">yellow star-thistle</name>
    <dbReference type="NCBI Taxonomy" id="347529"/>
    <lineage>
        <taxon>Eukaryota</taxon>
        <taxon>Viridiplantae</taxon>
        <taxon>Streptophyta</taxon>
        <taxon>Embryophyta</taxon>
        <taxon>Tracheophyta</taxon>
        <taxon>Spermatophyta</taxon>
        <taxon>Magnoliopsida</taxon>
        <taxon>eudicotyledons</taxon>
        <taxon>Gunneridae</taxon>
        <taxon>Pentapetalae</taxon>
        <taxon>asterids</taxon>
        <taxon>campanulids</taxon>
        <taxon>Asterales</taxon>
        <taxon>Asteraceae</taxon>
        <taxon>Carduoideae</taxon>
        <taxon>Cardueae</taxon>
        <taxon>Centaureinae</taxon>
        <taxon>Centaurea</taxon>
    </lineage>
</organism>
<protein>
    <recommendedName>
        <fullName evidence="1">Reverse transcriptase Ty1/copia-type domain-containing protein</fullName>
    </recommendedName>
</protein>
<sequence length="190" mass="21637">MAVEKDDETPADIGRRCKLENTTTSMWSHSKRTDHLQVDKAESLITSKFVMMDLGEVDMILGIRIKRVNKGIALTQSHYVEKVLKKFNYNDCSPVSTPMDPRVMIMPNKGLAVSQLEYSQALGCLMYAMISTRPDIAYAVGSYLLEEIINEDIFYLCQLSSGIFFLKLKQELIRISSNFGRYLMDSFLDP</sequence>